<evidence type="ECO:0000313" key="1">
    <source>
        <dbReference type="EMBL" id="TJZ75519.1"/>
    </source>
</evidence>
<proteinExistence type="predicted"/>
<comment type="caution">
    <text evidence="1">The sequence shown here is derived from an EMBL/GenBank/DDBJ whole genome shotgun (WGS) entry which is preliminary data.</text>
</comment>
<dbReference type="EMBL" id="SUMF01000004">
    <property type="protein sequence ID" value="TJZ75519.1"/>
    <property type="molecule type" value="Genomic_DNA"/>
</dbReference>
<accession>A0A4U0Q3G7</accession>
<dbReference type="AlphaFoldDB" id="A0A4U0Q3G7"/>
<dbReference type="Proteomes" id="UP000310016">
    <property type="component" value="Unassembled WGS sequence"/>
</dbReference>
<evidence type="ECO:0000313" key="2">
    <source>
        <dbReference type="Proteomes" id="UP000310016"/>
    </source>
</evidence>
<name>A0A4U0Q3G7_9NEIS</name>
<organism evidence="1 2">
    <name type="scientific">Chitiniphilus eburneus</name>
    <dbReference type="NCBI Taxonomy" id="2571148"/>
    <lineage>
        <taxon>Bacteria</taxon>
        <taxon>Pseudomonadati</taxon>
        <taxon>Pseudomonadota</taxon>
        <taxon>Betaproteobacteria</taxon>
        <taxon>Neisseriales</taxon>
        <taxon>Chitinibacteraceae</taxon>
        <taxon>Chitiniphilus</taxon>
    </lineage>
</organism>
<dbReference type="OrthoDB" id="8588731at2"/>
<gene>
    <name evidence="1" type="ORF">FAZ21_06285</name>
</gene>
<reference evidence="1 2" key="1">
    <citation type="submission" date="2019-04" db="EMBL/GenBank/DDBJ databases">
        <title>Chitiniphilus eburnea sp. nov., a novel chitinolytic bacterium isolated from aquaculture sludge.</title>
        <authorList>
            <person name="Sheng M."/>
        </authorList>
    </citation>
    <scope>NUCLEOTIDE SEQUENCE [LARGE SCALE GENOMIC DNA]</scope>
    <source>
        <strain evidence="1 2">HX-2-15</strain>
    </source>
</reference>
<dbReference type="RefSeq" id="WP_136772432.1">
    <property type="nucleotide sequence ID" value="NZ_CP156074.1"/>
</dbReference>
<sequence>MKRLIVEIQSTQDDRLRRQIITLATEPQTLCCILAVSTRAIHGLAVTAVIVQDAHNYLLRATPARGLGEMAEGLLSAGHPTFFLPDRLNALDDMPNELLVAWLLNAPPRVLTEITLQELLLLARPGGVPPASLTRRYGPLDLTQSGSRWKAGF</sequence>
<protein>
    <submittedName>
        <fullName evidence="1">Uncharacterized protein</fullName>
    </submittedName>
</protein>
<keyword evidence="2" id="KW-1185">Reference proteome</keyword>